<dbReference type="CDD" id="cd00136">
    <property type="entry name" value="PDZ_canonical"/>
    <property type="match status" value="1"/>
</dbReference>
<feature type="signal peptide" evidence="3">
    <location>
        <begin position="1"/>
        <end position="18"/>
    </location>
</feature>
<dbReference type="GeneID" id="108678433"/>
<dbReference type="InterPro" id="IPR001478">
    <property type="entry name" value="PDZ"/>
</dbReference>
<feature type="region of interest" description="Disordered" evidence="1">
    <location>
        <begin position="309"/>
        <end position="337"/>
    </location>
</feature>
<dbReference type="Pfam" id="PF00595">
    <property type="entry name" value="PDZ"/>
    <property type="match status" value="1"/>
</dbReference>
<dbReference type="OrthoDB" id="447516at2759"/>
<dbReference type="PROSITE" id="PS50106">
    <property type="entry name" value="PDZ"/>
    <property type="match status" value="1"/>
</dbReference>
<reference evidence="6" key="1">
    <citation type="submission" date="2025-08" db="UniProtKB">
        <authorList>
            <consortium name="RefSeq"/>
        </authorList>
    </citation>
    <scope>IDENTIFICATION</scope>
    <source>
        <tissue evidence="6">Whole organism</tissue>
    </source>
</reference>
<feature type="region of interest" description="Disordered" evidence="1">
    <location>
        <begin position="740"/>
        <end position="779"/>
    </location>
</feature>
<feature type="region of interest" description="Disordered" evidence="1">
    <location>
        <begin position="608"/>
        <end position="647"/>
    </location>
</feature>
<dbReference type="KEGG" id="hazt:108678433"/>
<accession>A0A979FMK7</accession>
<feature type="region of interest" description="Disordered" evidence="1">
    <location>
        <begin position="507"/>
        <end position="536"/>
    </location>
</feature>
<evidence type="ECO:0000256" key="3">
    <source>
        <dbReference type="SAM" id="SignalP"/>
    </source>
</evidence>
<feature type="region of interest" description="Disordered" evidence="1">
    <location>
        <begin position="443"/>
        <end position="481"/>
    </location>
</feature>
<feature type="compositionally biased region" description="Basic and acidic residues" evidence="1">
    <location>
        <begin position="1166"/>
        <end position="1185"/>
    </location>
</feature>
<feature type="region of interest" description="Disordered" evidence="1">
    <location>
        <begin position="969"/>
        <end position="994"/>
    </location>
</feature>
<protein>
    <submittedName>
        <fullName evidence="6">Uncharacterized protein LOC108678433</fullName>
    </submittedName>
</protein>
<dbReference type="SMART" id="SM00228">
    <property type="entry name" value="PDZ"/>
    <property type="match status" value="1"/>
</dbReference>
<evidence type="ECO:0000256" key="2">
    <source>
        <dbReference type="SAM" id="Phobius"/>
    </source>
</evidence>
<dbReference type="SUPFAM" id="SSF50156">
    <property type="entry name" value="PDZ domain-like"/>
    <property type="match status" value="1"/>
</dbReference>
<evidence type="ECO:0000313" key="5">
    <source>
        <dbReference type="Proteomes" id="UP000694843"/>
    </source>
</evidence>
<keyword evidence="2" id="KW-0812">Transmembrane</keyword>
<feature type="compositionally biased region" description="Polar residues" evidence="1">
    <location>
        <begin position="740"/>
        <end position="755"/>
    </location>
</feature>
<keyword evidence="2" id="KW-0472">Membrane</keyword>
<feature type="compositionally biased region" description="Polar residues" evidence="1">
    <location>
        <begin position="319"/>
        <end position="334"/>
    </location>
</feature>
<feature type="region of interest" description="Disordered" evidence="1">
    <location>
        <begin position="351"/>
        <end position="377"/>
    </location>
</feature>
<sequence>MVGVVMMVGMMVVGMVDASSDTTETGGNNCVGTAAVAAVITAVLILAGVGGVLCIRKRRAAPRTKVDLEAAERAAYVNPNFCGDTAGAVSLSPSDLSPNTTLPYTLDQVNGVLKASKENNIVQLRATDFAGLGFTVSGSLKDGIHVKELLNKGPAALSGKVKVGDRLLALTVVMENCTKEDAVSLLSSASPYPVLLHLQQSPEVRPDAQSPKRKPHSARAVDLKTNESCFKSQSSGDLSKISSVKSNLSEEEALVCHSDASCTRKSDTAIDQLADARMLRDTKQGRHSERAIDVPDAILKLPLQVSQSERAIDSPDSALKSSSAYGELQTSTSERTIDVPTIEVSKLTLQESKSERAIDKSGPASKSSSPYGKLQASLSERTIDVPEAVMKLPLQASQSERIIGVPNSLVNSAPDYSVLPSSLSDRALDIQTSSLKRSSIFGELHPMPHSRENSPSLEEEITDATDEGLGTESPKSPDKSFDSFVISSVSPSSISPVAKVHEQELNEAEHLSTAHGSCSSLENDDDEENTSIPPSGILWGDNALSCKENLESPEACVEVTIAKTSIEIIPNEGENPASIKKDIAKERNNDEDDEETVSSNIEIKHYSRDITLSQSQDKDEKEDMKGDLSSETQVFNSAPYQESDTGGEPTTYIPLQKQEVNTHNEENAYIYPNEDLDLAEKLENSDDSDDERTAEAIRLINTLSNATKMTKTHDSNSALIDEAFSLYNSGESRAITSRTKQLFGSPQLATTSGNESPEEVELDSTREHQDHLQSSKSTATVNKKVIAQKVSSPNDRSNIFGMYVNHEFCEPPSSSNIQSMPRFEQEIDNDSSGERDACGIGVKLDSDEETADVSDKVLDPSKNITTMVRHQIEADVILHAIVPEHSGHEVSHMSVDGERKISCFEFELPKSTKKSTFELQLDNSGVRSESSRRFAQVQPDIVEVANFGSRVTESDLPEVDTYLTEMNSSAYKQSSNDDDELDSENDTASQKQQEFNDFGNVFGFRGFKKHIARRDTSRSDVTEMEENIPNAGTCAAKASVPISSPNSVSVLRMNFESSFEAPPSDDDDDDDYDETMCSSLNRNYLPESESYLPSKQVRIKTAYPGNVIEIGGNVLSAINRTAAENSLFSSSTAPAVEEKVNTGMNKAIPVASSAGHVRQRFDDLRTSFEESSRPQERTSAEDKGKYPGTQNENNATYVDQSVATNLLYSSDSDSDAMVLAAEMAVAQRKRKSGNKVGSSIIINAEDGIKNEVDDNRKIDSFRVSTHAPNSVTVSNSLFQELSSIPALQPQEVSVGCMPSKLVDEQHDVVTNPSPSRDGVYIVSTTKHGNEELPRDLRDSDSSNLKNSEVTVISTENQKYPSDSDEMKKKAASLDDLSYIPNYLDDSLRERATSLEFKLEHGVERKSSFRARRTNLPRSSTSMREVERYSTVTVKDASNGRDFRPPAGHNSENPRKGHSHSVFVQSYRRDQRASSLEGIPSCLRRSNSTKLAIHQSNVTVRSNPTLSLSTNNISPTNLEVNYDVTRVEVDEPKGGIISNIEISGDRGASITSLTHSSPWRSTSEELQQSPTYQRSSPHSSMQSTPETRGTTTIQVLESSMEPQDVCVDGSNNGRMIMDHFKKQYLNLRTNGLDSDAEDEVTVTTGDASFFTGPGGTLTNRKLASEWTHINGNIETLNAEGKSAKDIPRFIPSNYTEDFQLSREEYPEKAILTSTTQIRVLGEQNSGRDDN</sequence>
<feature type="domain" description="PDZ" evidence="4">
    <location>
        <begin position="121"/>
        <end position="201"/>
    </location>
</feature>
<dbReference type="RefSeq" id="XP_047738281.1">
    <property type="nucleotide sequence ID" value="XM_047882325.1"/>
</dbReference>
<feature type="transmembrane region" description="Helical" evidence="2">
    <location>
        <begin position="34"/>
        <end position="55"/>
    </location>
</feature>
<feature type="region of interest" description="Disordered" evidence="1">
    <location>
        <begin position="202"/>
        <end position="222"/>
    </location>
</feature>
<feature type="compositionally biased region" description="Acidic residues" evidence="1">
    <location>
        <begin position="976"/>
        <end position="985"/>
    </location>
</feature>
<name>A0A979FMK7_HYAAZ</name>
<organism evidence="5 6">
    <name type="scientific">Hyalella azteca</name>
    <name type="common">Amphipod</name>
    <dbReference type="NCBI Taxonomy" id="294128"/>
    <lineage>
        <taxon>Eukaryota</taxon>
        <taxon>Metazoa</taxon>
        <taxon>Ecdysozoa</taxon>
        <taxon>Arthropoda</taxon>
        <taxon>Crustacea</taxon>
        <taxon>Multicrustacea</taxon>
        <taxon>Malacostraca</taxon>
        <taxon>Eumalacostraca</taxon>
        <taxon>Peracarida</taxon>
        <taxon>Amphipoda</taxon>
        <taxon>Senticaudata</taxon>
        <taxon>Talitrida</taxon>
        <taxon>Talitroidea</taxon>
        <taxon>Hyalellidae</taxon>
        <taxon>Hyalella</taxon>
    </lineage>
</organism>
<evidence type="ECO:0000256" key="1">
    <source>
        <dbReference type="SAM" id="MobiDB-lite"/>
    </source>
</evidence>
<feature type="region of interest" description="Disordered" evidence="1">
    <location>
        <begin position="1547"/>
        <end position="1588"/>
    </location>
</feature>
<keyword evidence="2" id="KW-1133">Transmembrane helix</keyword>
<proteinExistence type="predicted"/>
<feature type="region of interest" description="Disordered" evidence="1">
    <location>
        <begin position="1166"/>
        <end position="1197"/>
    </location>
</feature>
<feature type="compositionally biased region" description="Polar residues" evidence="1">
    <location>
        <begin position="629"/>
        <end position="644"/>
    </location>
</feature>
<feature type="compositionally biased region" description="Basic and acidic residues" evidence="1">
    <location>
        <begin position="763"/>
        <end position="773"/>
    </location>
</feature>
<dbReference type="InterPro" id="IPR036034">
    <property type="entry name" value="PDZ_sf"/>
</dbReference>
<dbReference type="Proteomes" id="UP000694843">
    <property type="component" value="Unplaced"/>
</dbReference>
<feature type="chain" id="PRO_5037607417" evidence="3">
    <location>
        <begin position="19"/>
        <end position="1729"/>
    </location>
</feature>
<evidence type="ECO:0000259" key="4">
    <source>
        <dbReference type="PROSITE" id="PS50106"/>
    </source>
</evidence>
<keyword evidence="3" id="KW-0732">Signal</keyword>
<feature type="compositionally biased region" description="Polar residues" evidence="1">
    <location>
        <begin position="1188"/>
        <end position="1197"/>
    </location>
</feature>
<feature type="compositionally biased region" description="Basic and acidic residues" evidence="1">
    <location>
        <begin position="616"/>
        <end position="628"/>
    </location>
</feature>
<keyword evidence="5" id="KW-1185">Reference proteome</keyword>
<feature type="compositionally biased region" description="Polar residues" evidence="1">
    <location>
        <begin position="364"/>
        <end position="377"/>
    </location>
</feature>
<dbReference type="Gene3D" id="2.30.42.10">
    <property type="match status" value="1"/>
</dbReference>
<feature type="region of interest" description="Disordered" evidence="1">
    <location>
        <begin position="1402"/>
        <end position="1458"/>
    </location>
</feature>
<feature type="compositionally biased region" description="Acidic residues" evidence="1">
    <location>
        <begin position="457"/>
        <end position="466"/>
    </location>
</feature>
<feature type="compositionally biased region" description="Polar residues" evidence="1">
    <location>
        <begin position="1548"/>
        <end position="1588"/>
    </location>
</feature>
<gene>
    <name evidence="6" type="primary">LOC108678433</name>
</gene>
<evidence type="ECO:0000313" key="6">
    <source>
        <dbReference type="RefSeq" id="XP_047738281.1"/>
    </source>
</evidence>